<gene>
    <name evidence="1" type="ordered locus">MTR_4g060910</name>
</gene>
<proteinExistence type="predicted"/>
<reference evidence="1 3" key="1">
    <citation type="journal article" date="2011" name="Nature">
        <title>The Medicago genome provides insight into the evolution of rhizobial symbioses.</title>
        <authorList>
            <person name="Young N.D."/>
            <person name="Debelle F."/>
            <person name="Oldroyd G.E."/>
            <person name="Geurts R."/>
            <person name="Cannon S.B."/>
            <person name="Udvardi M.K."/>
            <person name="Benedito V.A."/>
            <person name="Mayer K.F."/>
            <person name="Gouzy J."/>
            <person name="Schoof H."/>
            <person name="Van de Peer Y."/>
            <person name="Proost S."/>
            <person name="Cook D.R."/>
            <person name="Meyers B.C."/>
            <person name="Spannagl M."/>
            <person name="Cheung F."/>
            <person name="De Mita S."/>
            <person name="Krishnakumar V."/>
            <person name="Gundlach H."/>
            <person name="Zhou S."/>
            <person name="Mudge J."/>
            <person name="Bharti A.K."/>
            <person name="Murray J.D."/>
            <person name="Naoumkina M.A."/>
            <person name="Rosen B."/>
            <person name="Silverstein K.A."/>
            <person name="Tang H."/>
            <person name="Rombauts S."/>
            <person name="Zhao P.X."/>
            <person name="Zhou P."/>
            <person name="Barbe V."/>
            <person name="Bardou P."/>
            <person name="Bechner M."/>
            <person name="Bellec A."/>
            <person name="Berger A."/>
            <person name="Berges H."/>
            <person name="Bidwell S."/>
            <person name="Bisseling T."/>
            <person name="Choisne N."/>
            <person name="Couloux A."/>
            <person name="Denny R."/>
            <person name="Deshpande S."/>
            <person name="Dai X."/>
            <person name="Doyle J.J."/>
            <person name="Dudez A.M."/>
            <person name="Farmer A.D."/>
            <person name="Fouteau S."/>
            <person name="Franken C."/>
            <person name="Gibelin C."/>
            <person name="Gish J."/>
            <person name="Goldstein S."/>
            <person name="Gonzalez A.J."/>
            <person name="Green P.J."/>
            <person name="Hallab A."/>
            <person name="Hartog M."/>
            <person name="Hua A."/>
            <person name="Humphray S.J."/>
            <person name="Jeong D.H."/>
            <person name="Jing Y."/>
            <person name="Jocker A."/>
            <person name="Kenton S.M."/>
            <person name="Kim D.J."/>
            <person name="Klee K."/>
            <person name="Lai H."/>
            <person name="Lang C."/>
            <person name="Lin S."/>
            <person name="Macmil S.L."/>
            <person name="Magdelenat G."/>
            <person name="Matthews L."/>
            <person name="McCorrison J."/>
            <person name="Monaghan E.L."/>
            <person name="Mun J.H."/>
            <person name="Najar F.Z."/>
            <person name="Nicholson C."/>
            <person name="Noirot C."/>
            <person name="O'Bleness M."/>
            <person name="Paule C.R."/>
            <person name="Poulain J."/>
            <person name="Prion F."/>
            <person name="Qin B."/>
            <person name="Qu C."/>
            <person name="Retzel E.F."/>
            <person name="Riddle C."/>
            <person name="Sallet E."/>
            <person name="Samain S."/>
            <person name="Samson N."/>
            <person name="Sanders I."/>
            <person name="Saurat O."/>
            <person name="Scarpelli C."/>
            <person name="Schiex T."/>
            <person name="Segurens B."/>
            <person name="Severin A.J."/>
            <person name="Sherrier D.J."/>
            <person name="Shi R."/>
            <person name="Sims S."/>
            <person name="Singer S.R."/>
            <person name="Sinharoy S."/>
            <person name="Sterck L."/>
            <person name="Viollet A."/>
            <person name="Wang B.B."/>
            <person name="Wang K."/>
            <person name="Wang M."/>
            <person name="Wang X."/>
            <person name="Warfsmann J."/>
            <person name="Weissenbach J."/>
            <person name="White D.D."/>
            <person name="White J.D."/>
            <person name="Wiley G.B."/>
            <person name="Wincker P."/>
            <person name="Xing Y."/>
            <person name="Yang L."/>
            <person name="Yao Z."/>
            <person name="Ying F."/>
            <person name="Zhai J."/>
            <person name="Zhou L."/>
            <person name="Zuber A."/>
            <person name="Denarie J."/>
            <person name="Dixon R.A."/>
            <person name="May G.D."/>
            <person name="Schwartz D.C."/>
            <person name="Rogers J."/>
            <person name="Quetier F."/>
            <person name="Town C.D."/>
            <person name="Roe B.A."/>
        </authorList>
    </citation>
    <scope>NUCLEOTIDE SEQUENCE [LARGE SCALE GENOMIC DNA]</scope>
    <source>
        <strain evidence="1">A17</strain>
        <strain evidence="2 3">cv. Jemalong A17</strain>
    </source>
</reference>
<evidence type="ECO:0000313" key="2">
    <source>
        <dbReference type="EnsemblPlants" id="AES88686"/>
    </source>
</evidence>
<organism evidence="1 3">
    <name type="scientific">Medicago truncatula</name>
    <name type="common">Barrel medic</name>
    <name type="synonym">Medicago tribuloides</name>
    <dbReference type="NCBI Taxonomy" id="3880"/>
    <lineage>
        <taxon>Eukaryota</taxon>
        <taxon>Viridiplantae</taxon>
        <taxon>Streptophyta</taxon>
        <taxon>Embryophyta</taxon>
        <taxon>Tracheophyta</taxon>
        <taxon>Spermatophyta</taxon>
        <taxon>Magnoliopsida</taxon>
        <taxon>eudicotyledons</taxon>
        <taxon>Gunneridae</taxon>
        <taxon>Pentapetalae</taxon>
        <taxon>rosids</taxon>
        <taxon>fabids</taxon>
        <taxon>Fabales</taxon>
        <taxon>Fabaceae</taxon>
        <taxon>Papilionoideae</taxon>
        <taxon>50 kb inversion clade</taxon>
        <taxon>NPAAA clade</taxon>
        <taxon>Hologalegina</taxon>
        <taxon>IRL clade</taxon>
        <taxon>Trifolieae</taxon>
        <taxon>Medicago</taxon>
    </lineage>
</organism>
<reference evidence="1 3" key="2">
    <citation type="journal article" date="2014" name="BMC Genomics">
        <title>An improved genome release (version Mt4.0) for the model legume Medicago truncatula.</title>
        <authorList>
            <person name="Tang H."/>
            <person name="Krishnakumar V."/>
            <person name="Bidwell S."/>
            <person name="Rosen B."/>
            <person name="Chan A."/>
            <person name="Zhou S."/>
            <person name="Gentzbittel L."/>
            <person name="Childs K.L."/>
            <person name="Yandell M."/>
            <person name="Gundlach H."/>
            <person name="Mayer K.F."/>
            <person name="Schwartz D.C."/>
            <person name="Town C.D."/>
        </authorList>
    </citation>
    <scope>GENOME REANNOTATION</scope>
    <source>
        <strain evidence="2 3">cv. Jemalong A17</strain>
    </source>
</reference>
<keyword evidence="3" id="KW-1185">Reference proteome</keyword>
<accession>G7JRG4</accession>
<dbReference type="Gene3D" id="2.40.50.140">
    <property type="entry name" value="Nucleic acid-binding proteins"/>
    <property type="match status" value="1"/>
</dbReference>
<evidence type="ECO:0008006" key="4">
    <source>
        <dbReference type="Google" id="ProtNLM"/>
    </source>
</evidence>
<dbReference type="EMBL" id="CM001220">
    <property type="protein sequence ID" value="AES88686.1"/>
    <property type="molecule type" value="Genomic_DNA"/>
</dbReference>
<dbReference type="AlphaFoldDB" id="G7JRG4"/>
<evidence type="ECO:0000313" key="3">
    <source>
        <dbReference type="Proteomes" id="UP000002051"/>
    </source>
</evidence>
<dbReference type="Proteomes" id="UP000002051">
    <property type="component" value="Chromosome 4"/>
</dbReference>
<dbReference type="PaxDb" id="3880-AES88686"/>
<protein>
    <recommendedName>
        <fullName evidence="4">Nucleic acid-binding protein</fullName>
    </recommendedName>
</protein>
<reference evidence="2" key="3">
    <citation type="submission" date="2015-04" db="UniProtKB">
        <authorList>
            <consortium name="EnsemblPlants"/>
        </authorList>
    </citation>
    <scope>IDENTIFICATION</scope>
    <source>
        <strain evidence="2">cv. Jemalong A17</strain>
    </source>
</reference>
<dbReference type="InterPro" id="IPR012340">
    <property type="entry name" value="NA-bd_OB-fold"/>
</dbReference>
<evidence type="ECO:0000313" key="1">
    <source>
        <dbReference type="EMBL" id="AES88686.1"/>
    </source>
</evidence>
<sequence length="163" mass="18522">MKLFSDRETFPFVWTNVLEIQKGCNTCMLNVIELELLGNKVQCTLFDNYVDDLNNFIASGDIQNAIVIILLVKAKHFQDKLHVQNCLNCTRVMFNPTCADGDSVFVVLGTIKRVVNKENFWYTACVCSKAIQEGQMAHELAALMGKTFLFKVETKAEFSPHFE</sequence>
<dbReference type="HOGENOM" id="CLU_1629540_0_0_1"/>
<name>G7JRG4_MEDTR</name>
<dbReference type="EnsemblPlants" id="AES88686">
    <property type="protein sequence ID" value="AES88686"/>
    <property type="gene ID" value="MTR_4g060910"/>
</dbReference>